<gene>
    <name evidence="1" type="ORF">K504DRAFT_155282</name>
</gene>
<dbReference type="AlphaFoldDB" id="A0A6G1KMV7"/>
<accession>A0A6G1KMV7</accession>
<organism evidence="1 2">
    <name type="scientific">Pleomassaria siparia CBS 279.74</name>
    <dbReference type="NCBI Taxonomy" id="1314801"/>
    <lineage>
        <taxon>Eukaryota</taxon>
        <taxon>Fungi</taxon>
        <taxon>Dikarya</taxon>
        <taxon>Ascomycota</taxon>
        <taxon>Pezizomycotina</taxon>
        <taxon>Dothideomycetes</taxon>
        <taxon>Pleosporomycetidae</taxon>
        <taxon>Pleosporales</taxon>
        <taxon>Pleomassariaceae</taxon>
        <taxon>Pleomassaria</taxon>
    </lineage>
</organism>
<evidence type="ECO:0000313" key="1">
    <source>
        <dbReference type="EMBL" id="KAF2714140.1"/>
    </source>
</evidence>
<reference evidence="1" key="1">
    <citation type="journal article" date="2020" name="Stud. Mycol.">
        <title>101 Dothideomycetes genomes: a test case for predicting lifestyles and emergence of pathogens.</title>
        <authorList>
            <person name="Haridas S."/>
            <person name="Albert R."/>
            <person name="Binder M."/>
            <person name="Bloem J."/>
            <person name="Labutti K."/>
            <person name="Salamov A."/>
            <person name="Andreopoulos B."/>
            <person name="Baker S."/>
            <person name="Barry K."/>
            <person name="Bills G."/>
            <person name="Bluhm B."/>
            <person name="Cannon C."/>
            <person name="Castanera R."/>
            <person name="Culley D."/>
            <person name="Daum C."/>
            <person name="Ezra D."/>
            <person name="Gonzalez J."/>
            <person name="Henrissat B."/>
            <person name="Kuo A."/>
            <person name="Liang C."/>
            <person name="Lipzen A."/>
            <person name="Lutzoni F."/>
            <person name="Magnuson J."/>
            <person name="Mondo S."/>
            <person name="Nolan M."/>
            <person name="Ohm R."/>
            <person name="Pangilinan J."/>
            <person name="Park H.-J."/>
            <person name="Ramirez L."/>
            <person name="Alfaro M."/>
            <person name="Sun H."/>
            <person name="Tritt A."/>
            <person name="Yoshinaga Y."/>
            <person name="Zwiers L.-H."/>
            <person name="Turgeon B."/>
            <person name="Goodwin S."/>
            <person name="Spatafora J."/>
            <person name="Crous P."/>
            <person name="Grigoriev I."/>
        </authorList>
    </citation>
    <scope>NUCLEOTIDE SEQUENCE</scope>
    <source>
        <strain evidence="1">CBS 279.74</strain>
    </source>
</reference>
<protein>
    <submittedName>
        <fullName evidence="1">Uncharacterized protein</fullName>
    </submittedName>
</protein>
<keyword evidence="2" id="KW-1185">Reference proteome</keyword>
<evidence type="ECO:0000313" key="2">
    <source>
        <dbReference type="Proteomes" id="UP000799428"/>
    </source>
</evidence>
<dbReference type="Proteomes" id="UP000799428">
    <property type="component" value="Unassembled WGS sequence"/>
</dbReference>
<proteinExistence type="predicted"/>
<sequence>MPPSRPPSETQQQQYKPTRTWFDDKSVRASRTCSARSLITFHLIIYVLPILQTKPAKTSTYVIQKSRGLVSSLQ</sequence>
<dbReference type="EMBL" id="MU005765">
    <property type="protein sequence ID" value="KAF2714140.1"/>
    <property type="molecule type" value="Genomic_DNA"/>
</dbReference>
<name>A0A6G1KMV7_9PLEO</name>